<keyword evidence="2" id="KW-0805">Transcription regulation</keyword>
<evidence type="ECO:0000256" key="6">
    <source>
        <dbReference type="SAM" id="MobiDB-lite"/>
    </source>
</evidence>
<dbReference type="EMBL" id="PGOL01003883">
    <property type="protein sequence ID" value="PKI39147.1"/>
    <property type="molecule type" value="Genomic_DNA"/>
</dbReference>
<dbReference type="Proteomes" id="UP000233551">
    <property type="component" value="Unassembled WGS sequence"/>
</dbReference>
<feature type="compositionally biased region" description="Basic and acidic residues" evidence="6">
    <location>
        <begin position="161"/>
        <end position="183"/>
    </location>
</feature>
<dbReference type="PANTHER" id="PTHR12565:SF184">
    <property type="entry name" value="BHLH TRANSCRIPTION FACTOR"/>
    <property type="match status" value="1"/>
</dbReference>
<evidence type="ECO:0000256" key="4">
    <source>
        <dbReference type="ARBA" id="ARBA00023163"/>
    </source>
</evidence>
<dbReference type="InterPro" id="IPR036638">
    <property type="entry name" value="HLH_DNA-bd_sf"/>
</dbReference>
<keyword evidence="9" id="KW-1185">Reference proteome</keyword>
<dbReference type="InterPro" id="IPR011598">
    <property type="entry name" value="bHLH_dom"/>
</dbReference>
<dbReference type="GO" id="GO:0046983">
    <property type="term" value="F:protein dimerization activity"/>
    <property type="evidence" value="ECO:0007669"/>
    <property type="project" value="InterPro"/>
</dbReference>
<gene>
    <name evidence="8" type="ORF">CRG98_040466</name>
</gene>
<dbReference type="Gene3D" id="4.10.280.10">
    <property type="entry name" value="Helix-loop-helix DNA-binding domain"/>
    <property type="match status" value="1"/>
</dbReference>
<accession>A0A2I0I5B2</accession>
<dbReference type="SUPFAM" id="SSF47459">
    <property type="entry name" value="HLH, helix-loop-helix DNA-binding domain"/>
    <property type="match status" value="1"/>
</dbReference>
<dbReference type="GO" id="GO:0003677">
    <property type="term" value="F:DNA binding"/>
    <property type="evidence" value="ECO:0007669"/>
    <property type="project" value="UniProtKB-KW"/>
</dbReference>
<dbReference type="SMART" id="SM00353">
    <property type="entry name" value="HLH"/>
    <property type="match status" value="1"/>
</dbReference>
<feature type="compositionally biased region" description="Polar residues" evidence="6">
    <location>
        <begin position="94"/>
        <end position="103"/>
    </location>
</feature>
<keyword evidence="3" id="KW-0238">DNA-binding</keyword>
<comment type="caution">
    <text evidence="8">The sequence shown here is derived from an EMBL/GenBank/DDBJ whole genome shotgun (WGS) entry which is preliminary data.</text>
</comment>
<dbReference type="STRING" id="22663.A0A2I0I5B2"/>
<dbReference type="CDD" id="cd18919">
    <property type="entry name" value="bHLH_AtBPE_like"/>
    <property type="match status" value="1"/>
</dbReference>
<dbReference type="FunFam" id="4.10.280.10:FF:000002">
    <property type="entry name" value="Basic helix-loop-helix transcription factor"/>
    <property type="match status" value="1"/>
</dbReference>
<dbReference type="GO" id="GO:0005634">
    <property type="term" value="C:nucleus"/>
    <property type="evidence" value="ECO:0007669"/>
    <property type="project" value="UniProtKB-SubCell"/>
</dbReference>
<sequence length="391" mass="42533">MDSEFLMSLLPTWHSLSPAMDIHAPELPCPAATDQSPDCFFAPNWDKSMDSGGGGLMFDSALSSMAFSSLGTRSFNGLSGQFTELAAMEKMMSRVTSSPSLKQLGSPVGAPQGSKNPNPAQDRAELSNSQEEPSVLNPEKNPSLETGANAPSNTNWRKRKAAPEGKEAEIDNDADAKRVKQSDEGNVNENGFVKAEEEAGGGNDDDGNGKDEKLQVKNEEKPSEPPKDYIHVRARRGQATDSHSLAERVRREKISERMKILQDLVPGCNKVTGKALMLDEIINYVQSLQRQVEFLSMKLASVNTSMDVNENTPIPKDVFHSDSSVPHQMLPLDSPSPALYGQKNPAVHIPNGTIPQYSADPLDAQFLPMEPSSCGRVEPYRASSAVLKPWL</sequence>
<comment type="subcellular location">
    <subcellularLocation>
        <location evidence="1">Nucleus</location>
    </subcellularLocation>
</comment>
<feature type="compositionally biased region" description="Polar residues" evidence="6">
    <location>
        <begin position="143"/>
        <end position="155"/>
    </location>
</feature>
<keyword evidence="4" id="KW-0804">Transcription</keyword>
<feature type="region of interest" description="Disordered" evidence="6">
    <location>
        <begin position="93"/>
        <end position="228"/>
    </location>
</feature>
<evidence type="ECO:0000256" key="2">
    <source>
        <dbReference type="ARBA" id="ARBA00023015"/>
    </source>
</evidence>
<name>A0A2I0I5B2_PUNGR</name>
<evidence type="ECO:0000313" key="8">
    <source>
        <dbReference type="EMBL" id="PKI39147.1"/>
    </source>
</evidence>
<dbReference type="PROSITE" id="PS50888">
    <property type="entry name" value="BHLH"/>
    <property type="match status" value="1"/>
</dbReference>
<dbReference type="AlphaFoldDB" id="A0A2I0I5B2"/>
<organism evidence="8 9">
    <name type="scientific">Punica granatum</name>
    <name type="common">Pomegranate</name>
    <dbReference type="NCBI Taxonomy" id="22663"/>
    <lineage>
        <taxon>Eukaryota</taxon>
        <taxon>Viridiplantae</taxon>
        <taxon>Streptophyta</taxon>
        <taxon>Embryophyta</taxon>
        <taxon>Tracheophyta</taxon>
        <taxon>Spermatophyta</taxon>
        <taxon>Magnoliopsida</taxon>
        <taxon>eudicotyledons</taxon>
        <taxon>Gunneridae</taxon>
        <taxon>Pentapetalae</taxon>
        <taxon>rosids</taxon>
        <taxon>malvids</taxon>
        <taxon>Myrtales</taxon>
        <taxon>Lythraceae</taxon>
        <taxon>Punica</taxon>
    </lineage>
</organism>
<evidence type="ECO:0000259" key="7">
    <source>
        <dbReference type="PROSITE" id="PS50888"/>
    </source>
</evidence>
<feature type="domain" description="BHLH" evidence="7">
    <location>
        <begin position="238"/>
        <end position="288"/>
    </location>
</feature>
<evidence type="ECO:0000256" key="5">
    <source>
        <dbReference type="ARBA" id="ARBA00023242"/>
    </source>
</evidence>
<evidence type="ECO:0000256" key="3">
    <source>
        <dbReference type="ARBA" id="ARBA00023125"/>
    </source>
</evidence>
<keyword evidence="5" id="KW-0539">Nucleus</keyword>
<reference evidence="8 9" key="1">
    <citation type="submission" date="2017-11" db="EMBL/GenBank/DDBJ databases">
        <title>De-novo sequencing of pomegranate (Punica granatum L.) genome.</title>
        <authorList>
            <person name="Akparov Z."/>
            <person name="Amiraslanov A."/>
            <person name="Hajiyeva S."/>
            <person name="Abbasov M."/>
            <person name="Kaur K."/>
            <person name="Hamwieh A."/>
            <person name="Solovyev V."/>
            <person name="Salamov A."/>
            <person name="Braich B."/>
            <person name="Kosarev P."/>
            <person name="Mahmoud A."/>
            <person name="Hajiyev E."/>
            <person name="Babayeva S."/>
            <person name="Izzatullayeva V."/>
            <person name="Mammadov A."/>
            <person name="Mammadov A."/>
            <person name="Sharifova S."/>
            <person name="Ojaghi J."/>
            <person name="Eynullazada K."/>
            <person name="Bayramov B."/>
            <person name="Abdulazimova A."/>
            <person name="Shahmuradov I."/>
        </authorList>
    </citation>
    <scope>NUCLEOTIDE SEQUENCE [LARGE SCALE GENOMIC DNA]</scope>
    <source>
        <strain evidence="9">cv. AG2017</strain>
        <tissue evidence="8">Leaf</tissue>
    </source>
</reference>
<feature type="compositionally biased region" description="Basic and acidic residues" evidence="6">
    <location>
        <begin position="207"/>
        <end position="228"/>
    </location>
</feature>
<dbReference type="InterPro" id="IPR024097">
    <property type="entry name" value="bHLH_ZIP_TF"/>
</dbReference>
<dbReference type="Pfam" id="PF00010">
    <property type="entry name" value="HLH"/>
    <property type="match status" value="1"/>
</dbReference>
<evidence type="ECO:0000256" key="1">
    <source>
        <dbReference type="ARBA" id="ARBA00004123"/>
    </source>
</evidence>
<dbReference type="GO" id="GO:0003700">
    <property type="term" value="F:DNA-binding transcription factor activity"/>
    <property type="evidence" value="ECO:0007669"/>
    <property type="project" value="TreeGrafter"/>
</dbReference>
<proteinExistence type="predicted"/>
<dbReference type="PANTHER" id="PTHR12565">
    <property type="entry name" value="STEROL REGULATORY ELEMENT-BINDING PROTEIN"/>
    <property type="match status" value="1"/>
</dbReference>
<evidence type="ECO:0000313" key="9">
    <source>
        <dbReference type="Proteomes" id="UP000233551"/>
    </source>
</evidence>
<protein>
    <recommendedName>
        <fullName evidence="7">BHLH domain-containing protein</fullName>
    </recommendedName>
</protein>